<dbReference type="SUPFAM" id="SSF81606">
    <property type="entry name" value="PP2C-like"/>
    <property type="match status" value="1"/>
</dbReference>
<reference evidence="3" key="1">
    <citation type="submission" date="2015-09" db="EMBL/GenBank/DDBJ databases">
        <title>Scylla olivacea transcriptome.</title>
        <authorList>
            <person name="Ikhwanuddin M."/>
        </authorList>
    </citation>
    <scope>NUCLEOTIDE SEQUENCE</scope>
</reference>
<dbReference type="AlphaFoldDB" id="A0A0P4WHY5"/>
<evidence type="ECO:0000313" key="3">
    <source>
        <dbReference type="EMBL" id="JAI65535.1"/>
    </source>
</evidence>
<proteinExistence type="predicted"/>
<dbReference type="Gene3D" id="3.60.40.10">
    <property type="entry name" value="PPM-type phosphatase domain"/>
    <property type="match status" value="1"/>
</dbReference>
<dbReference type="PANTHER" id="PTHR21586">
    <property type="entry name" value="TIPA"/>
    <property type="match status" value="1"/>
</dbReference>
<dbReference type="InterPro" id="IPR001932">
    <property type="entry name" value="PPM-type_phosphatase-like_dom"/>
</dbReference>
<dbReference type="SMART" id="SM00332">
    <property type="entry name" value="PP2Cc"/>
    <property type="match status" value="1"/>
</dbReference>
<accession>A0A0P4WHY5</accession>
<feature type="compositionally biased region" description="Low complexity" evidence="1">
    <location>
        <begin position="708"/>
        <end position="720"/>
    </location>
</feature>
<organism evidence="3">
    <name type="scientific">Scylla olivacea</name>
    <name type="common">Orange mud crab</name>
    <name type="synonym">Cancer olivacea</name>
    <dbReference type="NCBI Taxonomy" id="85551"/>
    <lineage>
        <taxon>Eukaryota</taxon>
        <taxon>Metazoa</taxon>
        <taxon>Ecdysozoa</taxon>
        <taxon>Arthropoda</taxon>
        <taxon>Crustacea</taxon>
        <taxon>Multicrustacea</taxon>
        <taxon>Malacostraca</taxon>
        <taxon>Eumalacostraca</taxon>
        <taxon>Eucarida</taxon>
        <taxon>Decapoda</taxon>
        <taxon>Pleocyemata</taxon>
        <taxon>Brachyura</taxon>
        <taxon>Eubrachyura</taxon>
        <taxon>Portunoidea</taxon>
        <taxon>Portunidae</taxon>
        <taxon>Portuninae</taxon>
        <taxon>Scylla</taxon>
    </lineage>
</organism>
<evidence type="ECO:0000259" key="2">
    <source>
        <dbReference type="PROSITE" id="PS51746"/>
    </source>
</evidence>
<feature type="compositionally biased region" description="Basic and acidic residues" evidence="1">
    <location>
        <begin position="313"/>
        <end position="330"/>
    </location>
</feature>
<dbReference type="InterPro" id="IPR053287">
    <property type="entry name" value="PP2C-like_domain"/>
</dbReference>
<feature type="region of interest" description="Disordered" evidence="1">
    <location>
        <begin position="118"/>
        <end position="200"/>
    </location>
</feature>
<feature type="compositionally biased region" description="Basic residues" evidence="1">
    <location>
        <begin position="688"/>
        <end position="707"/>
    </location>
</feature>
<protein>
    <recommendedName>
        <fullName evidence="2">PPM-type phosphatase domain-containing protein</fullName>
    </recommendedName>
</protein>
<feature type="compositionally biased region" description="Low complexity" evidence="1">
    <location>
        <begin position="668"/>
        <end position="687"/>
    </location>
</feature>
<feature type="region of interest" description="Disordered" evidence="1">
    <location>
        <begin position="86"/>
        <end position="106"/>
    </location>
</feature>
<feature type="compositionally biased region" description="Polar residues" evidence="1">
    <location>
        <begin position="727"/>
        <end position="747"/>
    </location>
</feature>
<feature type="region of interest" description="Disordered" evidence="1">
    <location>
        <begin position="309"/>
        <end position="368"/>
    </location>
</feature>
<dbReference type="EMBL" id="GDRN01059044">
    <property type="protein sequence ID" value="JAI65535.1"/>
    <property type="molecule type" value="Transcribed_RNA"/>
</dbReference>
<dbReference type="PANTHER" id="PTHR21586:SF0">
    <property type="entry name" value="PP2C-LIKE DOMAIN-CONTAINING PROTEIN CG9801"/>
    <property type="match status" value="1"/>
</dbReference>
<sequence length="964" mass="103360">MSRSNSSGPSLKKKFVGLIRQISQSGGGSGTGEAQSTIPRPDTFIHKYLQGECRGVQPTIVYGRSCEELPSRPLRTPRPQVLAAYTGPAGGLTSVNRGGHPPLQRDEADLDFIDADDATSDAQPNAYVTSQKPPPRKTPYYDLASYFRKREPEAKGQGGEGGVRSGSSDDSLDREAPSWRGEAPSPLSPNPGRAPPSAFLQFGDGPLNYGLRLPRGEDGCCLNGVGAGSGGDGSDAVSGGGSDIGGGGAYSNTGRCWQGDAGGTDMMEAVLVSCRDEGGGQVVNQLVEPQLDQNLNPLITLHTAVLDNQTNDNHTDHQLDDNHTDQRPDDNQTVALCENGNFTGEEGNPVDGNDVGEEDDATLAGDTEGNLDSQRARFLTLDLVEAGLLAVPDPDLKRSEKEEIAGLLNWNRPHHRAYGLSTTLYERHPLTSERAGNPIADAFGVVAREDSAVLALADGVNWGEKASIAARCAIHGCLHYLNTALYSPAAAPPETTTDVFVALLRSFHSAHSLILQEDGMLTTLTAAVVMPLANREQYVVCVCNVGDSLAYVFSHKHGVREITQGSHDIYSMRDMRDALGALGPVDGTNPELNNLTCSLTYCEAGDIVFLTSDGISDNFDPVVGKFAIPRKETPTAPKDAQGNGKEQQNGVENTRGGDTSKEEQGKPQSQSSTSRQTHQTGGRQQQQQHHKHGSGRQHGSASRHHSQHSSGRQQQQQQRSGRVRRTPSASKDQPSSGQPRTAKQAVTNVKSVGAGLPENEEEEVKDPFLPLVEAHQRHELTLLRMEDLLRCGLTSPGPVTTAQGLCLEMVHFATKLTVAKRRILEDPDLYSSTSKELSRSQQRNRRRKVCEKLALVPGKLDHATVVAYTVGLYQDPDAPDPEEYPLVRPHVFRPAPLASPDSTRSLVSQLEEARPADLPTVSAGGAAHAVGPESKASPFSQDKENLSPNTAPVPCRPTLIETIV</sequence>
<evidence type="ECO:0000256" key="1">
    <source>
        <dbReference type="SAM" id="MobiDB-lite"/>
    </source>
</evidence>
<dbReference type="InterPro" id="IPR036457">
    <property type="entry name" value="PPM-type-like_dom_sf"/>
</dbReference>
<dbReference type="Pfam" id="PF13672">
    <property type="entry name" value="PP2C_2"/>
    <property type="match status" value="1"/>
</dbReference>
<feature type="region of interest" description="Disordered" evidence="1">
    <location>
        <begin position="632"/>
        <end position="747"/>
    </location>
</feature>
<feature type="domain" description="PPM-type phosphatase" evidence="2">
    <location>
        <begin position="417"/>
        <end position="870"/>
    </location>
</feature>
<dbReference type="PROSITE" id="PS51746">
    <property type="entry name" value="PPM_2"/>
    <property type="match status" value="1"/>
</dbReference>
<name>A0A0P4WHY5_SCYOL</name>
<feature type="region of interest" description="Disordered" evidence="1">
    <location>
        <begin position="914"/>
        <end position="964"/>
    </location>
</feature>